<keyword evidence="1" id="KW-0614">Plasmid</keyword>
<keyword evidence="2" id="KW-1185">Reference proteome</keyword>
<sequence length="106" mass="11744">MRQFINSHGVIKPLIDQLKVLTDLNDVAMTLGQRREFMTKILNNLAAAVTQRVPVNQMVLPADESEVWEKAGRIALAHFGLQGETAFLKASQWLAAELEEGSNVQA</sequence>
<name>B2VB74_ERWT9</name>
<evidence type="ECO:0000313" key="1">
    <source>
        <dbReference type="EMBL" id="CAO95037.1"/>
    </source>
</evidence>
<accession>B2VB74</accession>
<dbReference type="HOGENOM" id="CLU_2219056_0_0_6"/>
<dbReference type="RefSeq" id="WP_012439771.1">
    <property type="nucleotide sequence ID" value="NC_010693.1"/>
</dbReference>
<protein>
    <submittedName>
        <fullName evidence="1">Uncharacterized protein</fullName>
    </submittedName>
</protein>
<dbReference type="EMBL" id="CU468133">
    <property type="protein sequence ID" value="CAO95037.1"/>
    <property type="molecule type" value="Genomic_DNA"/>
</dbReference>
<dbReference type="AlphaFoldDB" id="B2VB74"/>
<reference evidence="1 2" key="1">
    <citation type="journal article" date="2008" name="Environ. Microbiol.">
        <title>The genome of Erwinia tasmaniensis strain Et1/99, a non-pathogenic bacterium in the genus Erwinia.</title>
        <authorList>
            <person name="Kube M."/>
            <person name="Migdoll A.M."/>
            <person name="Mueller I."/>
            <person name="Kuhl H."/>
            <person name="Beck A."/>
            <person name="Reinhardt R."/>
            <person name="Geider K."/>
        </authorList>
    </citation>
    <scope>NUCLEOTIDE SEQUENCE [LARGE SCALE GENOMIC DNA]</scope>
    <source>
        <strain evidence="2">DSM 17950 / CFBP 7177 / CIP 109463 / NCPPB 4357 / Et1/99</strain>
        <plasmid evidence="2">pET46</plasmid>
    </source>
</reference>
<proteinExistence type="predicted"/>
<dbReference type="KEGG" id="eta:ETA_pET460470"/>
<organism evidence="1 2">
    <name type="scientific">Erwinia tasmaniensis (strain DSM 17950 / CFBP 7177 / CIP 109463 / NCPPB 4357 / Et1/99)</name>
    <dbReference type="NCBI Taxonomy" id="465817"/>
    <lineage>
        <taxon>Bacteria</taxon>
        <taxon>Pseudomonadati</taxon>
        <taxon>Pseudomonadota</taxon>
        <taxon>Gammaproteobacteria</taxon>
        <taxon>Enterobacterales</taxon>
        <taxon>Erwiniaceae</taxon>
        <taxon>Erwinia</taxon>
    </lineage>
</organism>
<evidence type="ECO:0000313" key="2">
    <source>
        <dbReference type="Proteomes" id="UP000001726"/>
    </source>
</evidence>
<dbReference type="Proteomes" id="UP000001726">
    <property type="component" value="Plasmid pET46"/>
</dbReference>
<gene>
    <name evidence="1" type="ordered locus">ETA_pET460470</name>
</gene>
<geneLocation type="plasmid" evidence="1 2">
    <name>pET46</name>
</geneLocation>